<dbReference type="PANTHER" id="PTHR21022:SF19">
    <property type="entry name" value="PREPHENATE DEHYDRATASE-RELATED"/>
    <property type="match status" value="1"/>
</dbReference>
<protein>
    <recommendedName>
        <fullName evidence="3">Prephenate dehydratase</fullName>
        <ecNumber evidence="2">4.2.1.51</ecNumber>
    </recommendedName>
</protein>
<evidence type="ECO:0000313" key="12">
    <source>
        <dbReference type="EMBL" id="REH50011.1"/>
    </source>
</evidence>
<dbReference type="GO" id="GO:0009094">
    <property type="term" value="P:L-phenylalanine biosynthetic process"/>
    <property type="evidence" value="ECO:0007669"/>
    <property type="project" value="UniProtKB-UniPathway"/>
</dbReference>
<evidence type="ECO:0000256" key="8">
    <source>
        <dbReference type="ARBA" id="ARBA00047848"/>
    </source>
</evidence>
<dbReference type="NCBIfam" id="NF008865">
    <property type="entry name" value="PRK11898.1"/>
    <property type="match status" value="1"/>
</dbReference>
<evidence type="ECO:0000259" key="10">
    <source>
        <dbReference type="PROSITE" id="PS51171"/>
    </source>
</evidence>
<feature type="domain" description="Prephenate dehydratase" evidence="10">
    <location>
        <begin position="22"/>
        <end position="200"/>
    </location>
</feature>
<dbReference type="FunFam" id="3.30.70.260:FF:000012">
    <property type="entry name" value="Prephenate dehydratase"/>
    <property type="match status" value="1"/>
</dbReference>
<dbReference type="CDD" id="cd13632">
    <property type="entry name" value="PBP2_Aa-PDT_like"/>
    <property type="match status" value="1"/>
</dbReference>
<evidence type="ECO:0000256" key="4">
    <source>
        <dbReference type="ARBA" id="ARBA00022605"/>
    </source>
</evidence>
<keyword evidence="6" id="KW-0584">Phenylalanine biosynthesis</keyword>
<gene>
    <name evidence="12" type="ORF">BCF44_104278</name>
</gene>
<proteinExistence type="predicted"/>
<comment type="catalytic activity">
    <reaction evidence="8">
        <text>prephenate + H(+) = 3-phenylpyruvate + CO2 + H2O</text>
        <dbReference type="Rhea" id="RHEA:21648"/>
        <dbReference type="ChEBI" id="CHEBI:15377"/>
        <dbReference type="ChEBI" id="CHEBI:15378"/>
        <dbReference type="ChEBI" id="CHEBI:16526"/>
        <dbReference type="ChEBI" id="CHEBI:18005"/>
        <dbReference type="ChEBI" id="CHEBI:29934"/>
        <dbReference type="EC" id="4.2.1.51"/>
    </reaction>
</comment>
<dbReference type="Pfam" id="PF01842">
    <property type="entry name" value="ACT"/>
    <property type="match status" value="1"/>
</dbReference>
<dbReference type="SUPFAM" id="SSF53850">
    <property type="entry name" value="Periplasmic binding protein-like II"/>
    <property type="match status" value="1"/>
</dbReference>
<comment type="pathway">
    <text evidence="1">Amino-acid biosynthesis; L-phenylalanine biosynthesis; phenylpyruvate from prephenate: step 1/1.</text>
</comment>
<dbReference type="AlphaFoldDB" id="A0A3E0HUC7"/>
<dbReference type="InterPro" id="IPR045865">
    <property type="entry name" value="ACT-like_dom_sf"/>
</dbReference>
<evidence type="ECO:0000256" key="1">
    <source>
        <dbReference type="ARBA" id="ARBA00004741"/>
    </source>
</evidence>
<dbReference type="EMBL" id="QUNO01000004">
    <property type="protein sequence ID" value="REH50011.1"/>
    <property type="molecule type" value="Genomic_DNA"/>
</dbReference>
<dbReference type="InterPro" id="IPR002912">
    <property type="entry name" value="ACT_dom"/>
</dbReference>
<dbReference type="InterPro" id="IPR001086">
    <property type="entry name" value="Preph_deHydtase"/>
</dbReference>
<organism evidence="12 13">
    <name type="scientific">Kutzneria buriramensis</name>
    <dbReference type="NCBI Taxonomy" id="1045776"/>
    <lineage>
        <taxon>Bacteria</taxon>
        <taxon>Bacillati</taxon>
        <taxon>Actinomycetota</taxon>
        <taxon>Actinomycetes</taxon>
        <taxon>Pseudonocardiales</taxon>
        <taxon>Pseudonocardiaceae</taxon>
        <taxon>Kutzneria</taxon>
    </lineage>
</organism>
<dbReference type="GO" id="GO:0005737">
    <property type="term" value="C:cytoplasm"/>
    <property type="evidence" value="ECO:0007669"/>
    <property type="project" value="TreeGrafter"/>
</dbReference>
<evidence type="ECO:0000256" key="6">
    <source>
        <dbReference type="ARBA" id="ARBA00023222"/>
    </source>
</evidence>
<dbReference type="Gene3D" id="3.40.190.10">
    <property type="entry name" value="Periplasmic binding protein-like II"/>
    <property type="match status" value="2"/>
</dbReference>
<evidence type="ECO:0000256" key="2">
    <source>
        <dbReference type="ARBA" id="ARBA00013147"/>
    </source>
</evidence>
<dbReference type="PROSITE" id="PS00857">
    <property type="entry name" value="PREPHENATE_DEHYDR_1"/>
    <property type="match status" value="1"/>
</dbReference>
<dbReference type="Pfam" id="PF00800">
    <property type="entry name" value="PDT"/>
    <property type="match status" value="1"/>
</dbReference>
<keyword evidence="7" id="KW-0456">Lyase</keyword>
<dbReference type="FunFam" id="3.40.190.10:FF:000064">
    <property type="entry name" value="Prephenate dehydratase"/>
    <property type="match status" value="1"/>
</dbReference>
<reference evidence="12 13" key="1">
    <citation type="submission" date="2018-08" db="EMBL/GenBank/DDBJ databases">
        <title>Genomic Encyclopedia of Archaeal and Bacterial Type Strains, Phase II (KMG-II): from individual species to whole genera.</title>
        <authorList>
            <person name="Goeker M."/>
        </authorList>
    </citation>
    <scope>NUCLEOTIDE SEQUENCE [LARGE SCALE GENOMIC DNA]</scope>
    <source>
        <strain evidence="12 13">DSM 45791</strain>
    </source>
</reference>
<evidence type="ECO:0000259" key="11">
    <source>
        <dbReference type="PROSITE" id="PS51671"/>
    </source>
</evidence>
<dbReference type="Gene3D" id="3.30.70.260">
    <property type="match status" value="1"/>
</dbReference>
<evidence type="ECO:0000256" key="3">
    <source>
        <dbReference type="ARBA" id="ARBA00021872"/>
    </source>
</evidence>
<dbReference type="PANTHER" id="PTHR21022">
    <property type="entry name" value="PREPHENATE DEHYDRATASE P PROTEIN"/>
    <property type="match status" value="1"/>
</dbReference>
<comment type="caution">
    <text evidence="12">The sequence shown here is derived from an EMBL/GenBank/DDBJ whole genome shotgun (WGS) entry which is preliminary data.</text>
</comment>
<dbReference type="InterPro" id="IPR008242">
    <property type="entry name" value="Chor_mutase/pphenate_deHydtase"/>
</dbReference>
<dbReference type="Proteomes" id="UP000256269">
    <property type="component" value="Unassembled WGS sequence"/>
</dbReference>
<accession>A0A3E0HUC7</accession>
<evidence type="ECO:0000256" key="5">
    <source>
        <dbReference type="ARBA" id="ARBA00023141"/>
    </source>
</evidence>
<dbReference type="PROSITE" id="PS51671">
    <property type="entry name" value="ACT"/>
    <property type="match status" value="1"/>
</dbReference>
<feature type="site" description="Essential for prephenate dehydratase activity" evidence="9">
    <location>
        <position position="193"/>
    </location>
</feature>
<name>A0A3E0HUC7_9PSEU</name>
<evidence type="ECO:0000313" key="13">
    <source>
        <dbReference type="Proteomes" id="UP000256269"/>
    </source>
</evidence>
<dbReference type="SUPFAM" id="SSF55021">
    <property type="entry name" value="ACT-like"/>
    <property type="match status" value="1"/>
</dbReference>
<keyword evidence="13" id="KW-1185">Reference proteome</keyword>
<dbReference type="EC" id="4.2.1.51" evidence="2"/>
<dbReference type="UniPathway" id="UPA00121">
    <property type="reaction ID" value="UER00345"/>
</dbReference>
<sequence>MGDICLNDVRSTPRRRVWGVSRIGYFGPQGTFTEQAVRQLADPETNEFVPFATTPAVVAAVRAGEVDRGCVPVENSVEGAVPATMDALALGEPVVAVAEHVLQVEFSLLVREGMTLDAIRTVASHPHGLAQVREWLETNLPKATAIATSSTAAAAKEVLAGQFDAAVSAPVAALHYPLTALVTGLGDVKDAKTRFLLLAKPGALPAPTGADRTSLVAVTPNEVGALSNVLHELALREINLTRLEARPTREVFGTYRFYLDVEGHIAEQRIGDALAALHRRCLEVRFLGSYPRTDSEPTVVRTPTTDADFSAAAEWLAAVRRGELA</sequence>
<evidence type="ECO:0000256" key="7">
    <source>
        <dbReference type="ARBA" id="ARBA00023239"/>
    </source>
</evidence>
<feature type="domain" description="ACT" evidence="11">
    <location>
        <begin position="214"/>
        <end position="291"/>
    </location>
</feature>
<dbReference type="CDD" id="cd04905">
    <property type="entry name" value="ACT_CM-PDT"/>
    <property type="match status" value="1"/>
</dbReference>
<keyword evidence="4" id="KW-0028">Amino-acid biosynthesis</keyword>
<dbReference type="GO" id="GO:0004664">
    <property type="term" value="F:prephenate dehydratase activity"/>
    <property type="evidence" value="ECO:0007669"/>
    <property type="project" value="UniProtKB-EC"/>
</dbReference>
<dbReference type="PIRSF" id="PIRSF001500">
    <property type="entry name" value="Chor_mut_pdt_Ppr"/>
    <property type="match status" value="1"/>
</dbReference>
<dbReference type="PROSITE" id="PS51171">
    <property type="entry name" value="PREPHENATE_DEHYDR_3"/>
    <property type="match status" value="1"/>
</dbReference>
<evidence type="ECO:0000256" key="9">
    <source>
        <dbReference type="PIRSR" id="PIRSR001500-2"/>
    </source>
</evidence>
<keyword evidence="5" id="KW-0057">Aromatic amino acid biosynthesis</keyword>
<dbReference type="InterPro" id="IPR018528">
    <property type="entry name" value="Preph_deHydtase_CS"/>
</dbReference>